<comment type="catalytic activity">
    <reaction evidence="6">
        <text>L-arabinose(out) + ATP + H2O = L-arabinose(in) + ADP + phosphate + H(+)</text>
        <dbReference type="Rhea" id="RHEA:30007"/>
        <dbReference type="ChEBI" id="CHEBI:15377"/>
        <dbReference type="ChEBI" id="CHEBI:15378"/>
        <dbReference type="ChEBI" id="CHEBI:17535"/>
        <dbReference type="ChEBI" id="CHEBI:30616"/>
        <dbReference type="ChEBI" id="CHEBI:43474"/>
        <dbReference type="ChEBI" id="CHEBI:456216"/>
        <dbReference type="EC" id="7.5.2.13"/>
    </reaction>
    <physiologicalReaction direction="left-to-right" evidence="6">
        <dbReference type="Rhea" id="RHEA:30008"/>
    </physiologicalReaction>
</comment>
<comment type="catalytic activity">
    <reaction evidence="5">
        <text>D-xylose(out) + ATP + H2O = D-xylose(in) + ADP + phosphate + H(+)</text>
        <dbReference type="Rhea" id="RHEA:29899"/>
        <dbReference type="ChEBI" id="CHEBI:15377"/>
        <dbReference type="ChEBI" id="CHEBI:15378"/>
        <dbReference type="ChEBI" id="CHEBI:30616"/>
        <dbReference type="ChEBI" id="CHEBI:43474"/>
        <dbReference type="ChEBI" id="CHEBI:53455"/>
        <dbReference type="ChEBI" id="CHEBI:456216"/>
        <dbReference type="EC" id="7.5.2.13"/>
    </reaction>
    <physiologicalReaction direction="left-to-right" evidence="5">
        <dbReference type="Rhea" id="RHEA:29900"/>
    </physiologicalReaction>
</comment>
<keyword evidence="3" id="KW-0547">Nucleotide-binding</keyword>
<dbReference type="RefSeq" id="WP_049991589.1">
    <property type="nucleotide sequence ID" value="NZ_FOIS01000002.1"/>
</dbReference>
<dbReference type="SMART" id="SM00382">
    <property type="entry name" value="AAA"/>
    <property type="match status" value="1"/>
</dbReference>
<dbReference type="InterPro" id="IPR017871">
    <property type="entry name" value="ABC_transporter-like_CS"/>
</dbReference>
<comment type="similarity">
    <text evidence="8">Belongs to the ABC transporter superfamily. Carbohydrate uptake transporter-1 (CUT1) (TC 3.A.1.1) family.</text>
</comment>
<dbReference type="EC" id="7.5.2.13" evidence="10"/>
<dbReference type="InterPro" id="IPR012340">
    <property type="entry name" value="NA-bd_OB-fold"/>
</dbReference>
<dbReference type="Pfam" id="PF17912">
    <property type="entry name" value="OB_MalK"/>
    <property type="match status" value="1"/>
</dbReference>
<evidence type="ECO:0000256" key="1">
    <source>
        <dbReference type="ARBA" id="ARBA00004202"/>
    </source>
</evidence>
<dbReference type="SUPFAM" id="SSF52540">
    <property type="entry name" value="P-loop containing nucleoside triphosphate hydrolases"/>
    <property type="match status" value="1"/>
</dbReference>
<dbReference type="Proteomes" id="UP000183275">
    <property type="component" value="Unassembled WGS sequence"/>
</dbReference>
<evidence type="ECO:0000259" key="11">
    <source>
        <dbReference type="PROSITE" id="PS50893"/>
    </source>
</evidence>
<evidence type="ECO:0000256" key="5">
    <source>
        <dbReference type="ARBA" id="ARBA00050355"/>
    </source>
</evidence>
<evidence type="ECO:0000256" key="2">
    <source>
        <dbReference type="ARBA" id="ARBA00022448"/>
    </source>
</evidence>
<reference evidence="13" key="1">
    <citation type="submission" date="2016-10" db="EMBL/GenBank/DDBJ databases">
        <authorList>
            <person name="Varghese N."/>
        </authorList>
    </citation>
    <scope>NUCLEOTIDE SEQUENCE [LARGE SCALE GENOMIC DNA]</scope>
    <source>
        <strain evidence="13">CGMCC 1.12284</strain>
    </source>
</reference>
<dbReference type="PANTHER" id="PTHR43875">
    <property type="entry name" value="MALTODEXTRIN IMPORT ATP-BINDING PROTEIN MSMX"/>
    <property type="match status" value="1"/>
</dbReference>
<dbReference type="InterPro" id="IPR015855">
    <property type="entry name" value="ABC_transpr_MalK-like"/>
</dbReference>
<keyword evidence="4 12" id="KW-0067">ATP-binding</keyword>
<dbReference type="eggNOG" id="arCOG00177">
    <property type="taxonomic scope" value="Archaea"/>
</dbReference>
<evidence type="ECO:0000256" key="4">
    <source>
        <dbReference type="ARBA" id="ARBA00022840"/>
    </source>
</evidence>
<keyword evidence="2" id="KW-0813">Transport</keyword>
<dbReference type="Gene3D" id="3.40.50.300">
    <property type="entry name" value="P-loop containing nucleotide triphosphate hydrolases"/>
    <property type="match status" value="1"/>
</dbReference>
<name>A0A1I0N5E8_9EURY</name>
<dbReference type="AlphaFoldDB" id="A0A1I0N5E8"/>
<sequence length="379" mass="41745">MADLQLDNVTKVFTEDDGNEIVAVDEVSLDIDDGEFLVLVGPSGCGKSTTLRMVAGLETVSAGQIRLGSSVINDARPKERDIAMVFQSYALYPHMTVRENMSFGLEESTSMPDEKIAVTVEEAAEMLGIDDLLDRKPDDLSGGQQQRVALGRAIVRDPEVFLLDEPLSNLDAKLRAQMRTELQRIQEEIGVATIYVTHDQTEAMTMADKIAILNDGQLQQVGTPLECYHEPNNLFVAGFIGEPSMNFFDVTRQGDRLVHDAFEYELSAETAGEVGDQRDLVLGVRPEDIEVGSERDGSHSYETRVDVVEPMGDENNVYLAFGPDSEPFVATIDGFQHVEGGQSVVARIPEDAIHVFDRSSGRALRNRQLDTQTVPEPQI</sequence>
<dbReference type="InterPro" id="IPR003439">
    <property type="entry name" value="ABC_transporter-like_ATP-bd"/>
</dbReference>
<evidence type="ECO:0000256" key="6">
    <source>
        <dbReference type="ARBA" id="ARBA00051890"/>
    </source>
</evidence>
<evidence type="ECO:0000256" key="8">
    <source>
        <dbReference type="ARBA" id="ARBA00061029"/>
    </source>
</evidence>
<dbReference type="GO" id="GO:0008643">
    <property type="term" value="P:carbohydrate transport"/>
    <property type="evidence" value="ECO:0007669"/>
    <property type="project" value="InterPro"/>
</dbReference>
<dbReference type="PANTHER" id="PTHR43875:SF1">
    <property type="entry name" value="OSMOPROTECTIVE COMPOUNDS UPTAKE ATP-BINDING PROTEIN GGTA"/>
    <property type="match status" value="1"/>
</dbReference>
<dbReference type="PROSITE" id="PS00211">
    <property type="entry name" value="ABC_TRANSPORTER_1"/>
    <property type="match status" value="1"/>
</dbReference>
<protein>
    <recommendedName>
        <fullName evidence="10">ABC-type D-xylose/L-arabinose transporter</fullName>
        <ecNumber evidence="10">7.5.2.13</ecNumber>
    </recommendedName>
</protein>
<dbReference type="CDD" id="cd03301">
    <property type="entry name" value="ABC_MalK_N"/>
    <property type="match status" value="1"/>
</dbReference>
<evidence type="ECO:0000256" key="9">
    <source>
        <dbReference type="ARBA" id="ARBA00065962"/>
    </source>
</evidence>
<dbReference type="FunFam" id="3.40.50.300:FF:000042">
    <property type="entry name" value="Maltose/maltodextrin ABC transporter, ATP-binding protein"/>
    <property type="match status" value="1"/>
</dbReference>
<dbReference type="GO" id="GO:0016887">
    <property type="term" value="F:ATP hydrolysis activity"/>
    <property type="evidence" value="ECO:0007669"/>
    <property type="project" value="InterPro"/>
</dbReference>
<dbReference type="Gene3D" id="2.40.50.100">
    <property type="match status" value="1"/>
</dbReference>
<dbReference type="InterPro" id="IPR040582">
    <property type="entry name" value="OB_MalK-like"/>
</dbReference>
<comment type="subunit">
    <text evidence="9">The complex is composed of two ATP-binding proteins (XacJ and XacK), two transmembrane proteins (XacH and XacI) and a solute-binding protein (XacG).</text>
</comment>
<organism evidence="12 13">
    <name type="scientific">Natrinema salifodinae</name>
    <dbReference type="NCBI Taxonomy" id="1202768"/>
    <lineage>
        <taxon>Archaea</taxon>
        <taxon>Methanobacteriati</taxon>
        <taxon>Methanobacteriota</taxon>
        <taxon>Stenosarchaea group</taxon>
        <taxon>Halobacteria</taxon>
        <taxon>Halobacteriales</taxon>
        <taxon>Natrialbaceae</taxon>
        <taxon>Natrinema</taxon>
    </lineage>
</organism>
<comment type="subcellular location">
    <subcellularLocation>
        <location evidence="1">Cell membrane</location>
        <topology evidence="1">Peripheral membrane protein</topology>
    </subcellularLocation>
</comment>
<proteinExistence type="inferred from homology"/>
<dbReference type="GO" id="GO:0140359">
    <property type="term" value="F:ABC-type transporter activity"/>
    <property type="evidence" value="ECO:0007669"/>
    <property type="project" value="InterPro"/>
</dbReference>
<keyword evidence="13" id="KW-1185">Reference proteome</keyword>
<gene>
    <name evidence="12" type="ORF">SAMN05216285_1339</name>
</gene>
<dbReference type="PROSITE" id="PS50893">
    <property type="entry name" value="ABC_TRANSPORTER_2"/>
    <property type="match status" value="1"/>
</dbReference>
<dbReference type="EMBL" id="FOIS01000002">
    <property type="protein sequence ID" value="SEV96087.1"/>
    <property type="molecule type" value="Genomic_DNA"/>
</dbReference>
<dbReference type="GO" id="GO:0055052">
    <property type="term" value="C:ATP-binding cassette (ABC) transporter complex, substrate-binding subunit-containing"/>
    <property type="evidence" value="ECO:0007669"/>
    <property type="project" value="TreeGrafter"/>
</dbReference>
<evidence type="ECO:0000256" key="7">
    <source>
        <dbReference type="ARBA" id="ARBA00053454"/>
    </source>
</evidence>
<dbReference type="Gene3D" id="2.40.50.140">
    <property type="entry name" value="Nucleic acid-binding proteins"/>
    <property type="match status" value="1"/>
</dbReference>
<evidence type="ECO:0000256" key="10">
    <source>
        <dbReference type="ARBA" id="ARBA00066315"/>
    </source>
</evidence>
<dbReference type="GO" id="GO:0005524">
    <property type="term" value="F:ATP binding"/>
    <property type="evidence" value="ECO:0007669"/>
    <property type="project" value="UniProtKB-KW"/>
</dbReference>
<dbReference type="InterPro" id="IPR008995">
    <property type="entry name" value="Mo/tungstate-bd_C_term_dom"/>
</dbReference>
<feature type="domain" description="ABC transporter" evidence="11">
    <location>
        <begin position="4"/>
        <end position="240"/>
    </location>
</feature>
<dbReference type="STRING" id="1202768.SAMN05216285_1339"/>
<evidence type="ECO:0000256" key="3">
    <source>
        <dbReference type="ARBA" id="ARBA00022741"/>
    </source>
</evidence>
<dbReference type="OrthoDB" id="18368at2157"/>
<dbReference type="Pfam" id="PF00005">
    <property type="entry name" value="ABC_tran"/>
    <property type="match status" value="1"/>
</dbReference>
<evidence type="ECO:0000313" key="12">
    <source>
        <dbReference type="EMBL" id="SEV96087.1"/>
    </source>
</evidence>
<dbReference type="InterPro" id="IPR003593">
    <property type="entry name" value="AAA+_ATPase"/>
</dbReference>
<dbReference type="SUPFAM" id="SSF50331">
    <property type="entry name" value="MOP-like"/>
    <property type="match status" value="1"/>
</dbReference>
<accession>A0A1I0N5E8</accession>
<comment type="function">
    <text evidence="7">Part of the ABC transporter complex XacGHIJK involved in the uptake of xylose and arabinose. Responsible for energy coupling to the transport system.</text>
</comment>
<dbReference type="InterPro" id="IPR027417">
    <property type="entry name" value="P-loop_NTPase"/>
</dbReference>
<dbReference type="InterPro" id="IPR047641">
    <property type="entry name" value="ABC_transpr_MalK/UgpC-like"/>
</dbReference>
<dbReference type="NCBIfam" id="NF008653">
    <property type="entry name" value="PRK11650.1"/>
    <property type="match status" value="1"/>
</dbReference>
<evidence type="ECO:0000313" key="13">
    <source>
        <dbReference type="Proteomes" id="UP000183275"/>
    </source>
</evidence>